<dbReference type="InterPro" id="IPR025331">
    <property type="entry name" value="TNT"/>
</dbReference>
<feature type="domain" description="TNT" evidence="2">
    <location>
        <begin position="565"/>
        <end position="649"/>
    </location>
</feature>
<dbReference type="Pfam" id="PF14021">
    <property type="entry name" value="TNT"/>
    <property type="match status" value="1"/>
</dbReference>
<evidence type="ECO:0000259" key="2">
    <source>
        <dbReference type="Pfam" id="PF14021"/>
    </source>
</evidence>
<dbReference type="SUPFAM" id="SSF160424">
    <property type="entry name" value="BH3703-like"/>
    <property type="match status" value="1"/>
</dbReference>
<dbReference type="InterPro" id="IPR053024">
    <property type="entry name" value="Fungal_surface_NADase"/>
</dbReference>
<evidence type="ECO:0000313" key="4">
    <source>
        <dbReference type="Proteomes" id="UP001501231"/>
    </source>
</evidence>
<feature type="region of interest" description="Disordered" evidence="1">
    <location>
        <begin position="300"/>
        <end position="342"/>
    </location>
</feature>
<dbReference type="Proteomes" id="UP001501231">
    <property type="component" value="Unassembled WGS sequence"/>
</dbReference>
<proteinExistence type="predicted"/>
<organism evidence="3 4">
    <name type="scientific">Actinomadura vinacea</name>
    <dbReference type="NCBI Taxonomy" id="115336"/>
    <lineage>
        <taxon>Bacteria</taxon>
        <taxon>Bacillati</taxon>
        <taxon>Actinomycetota</taxon>
        <taxon>Actinomycetes</taxon>
        <taxon>Streptosporangiales</taxon>
        <taxon>Thermomonosporaceae</taxon>
        <taxon>Actinomadura</taxon>
    </lineage>
</organism>
<dbReference type="PANTHER" id="PTHR42059:SF1">
    <property type="entry name" value="TNT DOMAIN-CONTAINING PROTEIN"/>
    <property type="match status" value="1"/>
</dbReference>
<comment type="caution">
    <text evidence="3">The sequence shown here is derived from an EMBL/GenBank/DDBJ whole genome shotgun (WGS) entry which is preliminary data.</text>
</comment>
<protein>
    <recommendedName>
        <fullName evidence="2">TNT domain-containing protein</fullName>
    </recommendedName>
</protein>
<dbReference type="InterPro" id="IPR036170">
    <property type="entry name" value="YezG-like_sf"/>
</dbReference>
<dbReference type="EMBL" id="BAAARW010000012">
    <property type="protein sequence ID" value="GAA2420830.1"/>
    <property type="molecule type" value="Genomic_DNA"/>
</dbReference>
<sequence>MGELSVSGQKERIGEAQNRVIDVLSRLVPPGAGRIDLHCIATVAVNDVALTVLTEDGKSMTPESIPPELTERLLELRRAHYLPEQGTWFSVRFMLQPGAPIRPLYNYDFDPNWDPPIPLECWQRDQIVMPRDGAHMPGWLRDRLDGREPGHERIFETDALNPMEQMEILSDEFCVLVADQAPALWEQVFGYYQVVGDHVEFPAAMVQRADRTMLTWSLPPAAQSLLDRLRAGTYGFQDSTWSRIDYRVLYEEGSVRVQAKFTNDEEPAWNTEPSVEDVRREVERFPGHGSRDWVKRRLDAAGGSAPSPRPSPPETGGGMRKARVFDQTGPDGEGPSVSRPDVPRDEVARLVEYLRKAPIVMAARTYAPDQIDPSRGDRVPLTFHTDGSWVWAGAVGYYLEEHGVPPEPDLVGHARARGFRIPEIDEDTMDAASAAVTGRPVPPRLNTDPNSGRPPSRPAAAPESPVAAALKRRSAELGVASAAYRIGELADGAWSLMSEGGRWSVFLGENGERRREVRFQTEEQAAAYLLGSLLFTAPAAAAPPIGPLTGEPPLSLFRDRRETRVPAGTTVDRYGGDGGNVAYTLGTPFAERSLPPDWENRPLRVYRLRRALRALTGVAVPWFDQPGGGTAYVFERSIADLVADGSLAPVQDA</sequence>
<reference evidence="4" key="1">
    <citation type="journal article" date="2019" name="Int. J. Syst. Evol. Microbiol.">
        <title>The Global Catalogue of Microorganisms (GCM) 10K type strain sequencing project: providing services to taxonomists for standard genome sequencing and annotation.</title>
        <authorList>
            <consortium name="The Broad Institute Genomics Platform"/>
            <consortium name="The Broad Institute Genome Sequencing Center for Infectious Disease"/>
            <person name="Wu L."/>
            <person name="Ma J."/>
        </authorList>
    </citation>
    <scope>NUCLEOTIDE SEQUENCE [LARGE SCALE GENOMIC DNA]</scope>
    <source>
        <strain evidence="4">JCM 3325</strain>
    </source>
</reference>
<name>A0ABP5W653_9ACTN</name>
<gene>
    <name evidence="3" type="ORF">GCM10010191_35190</name>
</gene>
<dbReference type="PANTHER" id="PTHR42059">
    <property type="entry name" value="TNT DOMAIN-CONTAINING PROTEIN"/>
    <property type="match status" value="1"/>
</dbReference>
<feature type="compositionally biased region" description="Low complexity" evidence="1">
    <location>
        <begin position="449"/>
        <end position="464"/>
    </location>
</feature>
<feature type="region of interest" description="Disordered" evidence="1">
    <location>
        <begin position="435"/>
        <end position="464"/>
    </location>
</feature>
<keyword evidence="4" id="KW-1185">Reference proteome</keyword>
<evidence type="ECO:0000256" key="1">
    <source>
        <dbReference type="SAM" id="MobiDB-lite"/>
    </source>
</evidence>
<accession>A0ABP5W653</accession>
<evidence type="ECO:0000313" key="3">
    <source>
        <dbReference type="EMBL" id="GAA2420830.1"/>
    </source>
</evidence>